<dbReference type="RefSeq" id="XP_010715519.1">
    <property type="nucleotide sequence ID" value="XM_010717217.3"/>
</dbReference>
<evidence type="ECO:0000259" key="3">
    <source>
        <dbReference type="SMART" id="SM00244"/>
    </source>
</evidence>
<accession>G1MVN0</accession>
<dbReference type="SUPFAM" id="SSF55718">
    <property type="entry name" value="SCP-like"/>
    <property type="match status" value="1"/>
</dbReference>
<dbReference type="PRINTS" id="PR00721">
    <property type="entry name" value="STOMATIN"/>
</dbReference>
<dbReference type="Proteomes" id="UP000001645">
    <property type="component" value="Chromosome 12"/>
</dbReference>
<dbReference type="Pfam" id="PF01145">
    <property type="entry name" value="Band_7"/>
    <property type="match status" value="1"/>
</dbReference>
<dbReference type="InParanoid" id="G1MVN0"/>
<dbReference type="Bgee" id="ENSMGAG00000003065">
    <property type="expression patterns" value="Expressed in brain and 15 other cell types or tissues"/>
</dbReference>
<protein>
    <submittedName>
        <fullName evidence="4">Stomatin like 1</fullName>
    </submittedName>
</protein>
<dbReference type="InterPro" id="IPR003033">
    <property type="entry name" value="SCP2_sterol-bd_dom"/>
</dbReference>
<proteinExistence type="inferred from homology"/>
<dbReference type="GeneTree" id="ENSGT01030000234614"/>
<keyword evidence="2" id="KW-0472">Membrane</keyword>
<evidence type="ECO:0000256" key="2">
    <source>
        <dbReference type="SAM" id="Phobius"/>
    </source>
</evidence>
<dbReference type="InterPro" id="IPR036013">
    <property type="entry name" value="Band_7/SPFH_dom_sf"/>
</dbReference>
<feature type="transmembrane region" description="Helical" evidence="2">
    <location>
        <begin position="63"/>
        <end position="84"/>
    </location>
</feature>
<dbReference type="GO" id="GO:0005886">
    <property type="term" value="C:plasma membrane"/>
    <property type="evidence" value="ECO:0007669"/>
    <property type="project" value="InterPro"/>
</dbReference>
<evidence type="ECO:0000313" key="5">
    <source>
        <dbReference type="Proteomes" id="UP000001645"/>
    </source>
</evidence>
<dbReference type="Pfam" id="PF02036">
    <property type="entry name" value="SCP2"/>
    <property type="match status" value="1"/>
</dbReference>
<dbReference type="PANTHER" id="PTHR10264">
    <property type="entry name" value="BAND 7 PROTEIN-RELATED"/>
    <property type="match status" value="1"/>
</dbReference>
<gene>
    <name evidence="4" type="primary">STOML1</name>
</gene>
<organism evidence="4 5">
    <name type="scientific">Meleagris gallopavo</name>
    <name type="common">Wild turkey</name>
    <dbReference type="NCBI Taxonomy" id="9103"/>
    <lineage>
        <taxon>Eukaryota</taxon>
        <taxon>Metazoa</taxon>
        <taxon>Chordata</taxon>
        <taxon>Craniata</taxon>
        <taxon>Vertebrata</taxon>
        <taxon>Euteleostomi</taxon>
        <taxon>Archelosauria</taxon>
        <taxon>Archosauria</taxon>
        <taxon>Dinosauria</taxon>
        <taxon>Saurischia</taxon>
        <taxon>Theropoda</taxon>
        <taxon>Coelurosauria</taxon>
        <taxon>Aves</taxon>
        <taxon>Neognathae</taxon>
        <taxon>Galloanserae</taxon>
        <taxon>Galliformes</taxon>
        <taxon>Phasianidae</taxon>
        <taxon>Meleagridinae</taxon>
        <taxon>Meleagris</taxon>
    </lineage>
</organism>
<dbReference type="Gene3D" id="3.30.479.30">
    <property type="entry name" value="Band 7 domain"/>
    <property type="match status" value="1"/>
</dbReference>
<dbReference type="HOGENOM" id="CLU_049498_0_0_1"/>
<evidence type="ECO:0000256" key="1">
    <source>
        <dbReference type="ARBA" id="ARBA00008164"/>
    </source>
</evidence>
<dbReference type="InterPro" id="IPR001972">
    <property type="entry name" value="Stomatin_HflK_fam"/>
</dbReference>
<reference evidence="4" key="2">
    <citation type="submission" date="2025-08" db="UniProtKB">
        <authorList>
            <consortium name="Ensembl"/>
        </authorList>
    </citation>
    <scope>IDENTIFICATION</scope>
</reference>
<dbReference type="OrthoDB" id="3592703at2759"/>
<reference evidence="4 5" key="1">
    <citation type="journal article" date="2010" name="PLoS Biol.">
        <title>Multi-platform next-generation sequencing of the domestic turkey (Meleagris gallopavo): genome assembly and analysis.</title>
        <authorList>
            <person name="Dalloul R.A."/>
            <person name="Long J.A."/>
            <person name="Zimin A.V."/>
            <person name="Aslam L."/>
            <person name="Beal K."/>
            <person name="Blomberg L.A."/>
            <person name="Bouffard P."/>
            <person name="Burt D.W."/>
            <person name="Crasta O."/>
            <person name="Crooijmans R.P."/>
            <person name="Cooper K."/>
            <person name="Coulombe R.A."/>
            <person name="De S."/>
            <person name="Delany M.E."/>
            <person name="Dodgson J.B."/>
            <person name="Dong J.J."/>
            <person name="Evans C."/>
            <person name="Frederickson K.M."/>
            <person name="Flicek P."/>
            <person name="Florea L."/>
            <person name="Folkerts O."/>
            <person name="Groenen M.A."/>
            <person name="Harkins T.T."/>
            <person name="Herrero J."/>
            <person name="Hoffmann S."/>
            <person name="Megens H.J."/>
            <person name="Jiang A."/>
            <person name="de Jong P."/>
            <person name="Kaiser P."/>
            <person name="Kim H."/>
            <person name="Kim K.W."/>
            <person name="Kim S."/>
            <person name="Langenberger D."/>
            <person name="Lee M.K."/>
            <person name="Lee T."/>
            <person name="Mane S."/>
            <person name="Marcais G."/>
            <person name="Marz M."/>
            <person name="McElroy A.P."/>
            <person name="Modise T."/>
            <person name="Nefedov M."/>
            <person name="Notredame C."/>
            <person name="Paton I.R."/>
            <person name="Payne W.S."/>
            <person name="Pertea G."/>
            <person name="Prickett D."/>
            <person name="Puiu D."/>
            <person name="Qioa D."/>
            <person name="Raineri E."/>
            <person name="Ruffier M."/>
            <person name="Salzberg S.L."/>
            <person name="Schatz M.C."/>
            <person name="Scheuring C."/>
            <person name="Schmidt C.J."/>
            <person name="Schroeder S."/>
            <person name="Searle S.M."/>
            <person name="Smith E.J."/>
            <person name="Smith J."/>
            <person name="Sonstegard T.S."/>
            <person name="Stadler P.F."/>
            <person name="Tafer H."/>
            <person name="Tu Z.J."/>
            <person name="Van Tassell C.P."/>
            <person name="Vilella A.J."/>
            <person name="Williams K.P."/>
            <person name="Yorke J.A."/>
            <person name="Zhang L."/>
            <person name="Zhang H.B."/>
            <person name="Zhang X."/>
            <person name="Zhang Y."/>
            <person name="Reed K.M."/>
        </authorList>
    </citation>
    <scope>NUCLEOTIDE SEQUENCE [LARGE SCALE GENOMIC DNA]</scope>
</reference>
<sequence length="395" mass="42833">MFSRSGYQALPLGDFDRFQQSSIGLYGAQKGFFSFGSKADPLGPARNAADSSQGWLSRICHGIITSLVFLLMLLTFPISGWFALKIVPTYERMVIFRLGRLRAPQGPGVVLLLPFIDHWQRVDLRTRAFNVPPCKLISQDGAVLSMGADVQFRVWDPALSVLVVKDLVAATRMTAQSAMAKALGKKSLREIQGEKIRIGEQLLLDINDMTKSWGLEVDRVELTMEAVLQPPRDALLGPLGAVAPVLEGSPPQLASHLLDSAPSAPEADSVVTVSEVDPPRRRPSVAELLSAVEPILSEALVSQMGASYQVDIILPGGARSTFFIDLSSGSGQAGCGVPQGNPDVVLEVAEEDLQELMLGELRPLAAYMSGRLRVQGDLQLALRLEELFKAVKLHR</sequence>
<dbReference type="SMART" id="SM00244">
    <property type="entry name" value="PHB"/>
    <property type="match status" value="1"/>
</dbReference>
<dbReference type="Gene3D" id="3.30.1050.10">
    <property type="entry name" value="SCP2 sterol-binding domain"/>
    <property type="match status" value="1"/>
</dbReference>
<dbReference type="CTD" id="9399"/>
<reference evidence="4" key="3">
    <citation type="submission" date="2025-09" db="UniProtKB">
        <authorList>
            <consortium name="Ensembl"/>
        </authorList>
    </citation>
    <scope>IDENTIFICATION</scope>
</reference>
<keyword evidence="2" id="KW-1133">Transmembrane helix</keyword>
<dbReference type="AlphaFoldDB" id="G1MVN0"/>
<keyword evidence="5" id="KW-1185">Reference proteome</keyword>
<keyword evidence="2" id="KW-0812">Transmembrane</keyword>
<dbReference type="Ensembl" id="ENSMGAT00000003403.3">
    <property type="protein sequence ID" value="ENSMGAP00000002720.3"/>
    <property type="gene ID" value="ENSMGAG00000003065.3"/>
</dbReference>
<dbReference type="InterPro" id="IPR043202">
    <property type="entry name" value="Band-7_stomatin-like"/>
</dbReference>
<dbReference type="InterPro" id="IPR036527">
    <property type="entry name" value="SCP2_sterol-bd_dom_sf"/>
</dbReference>
<name>G1MVN0_MELGA</name>
<dbReference type="SUPFAM" id="SSF117892">
    <property type="entry name" value="Band 7/SPFH domain"/>
    <property type="match status" value="1"/>
</dbReference>
<comment type="similarity">
    <text evidence="1">Belongs to the band 7/mec-2 family.</text>
</comment>
<dbReference type="PANTHER" id="PTHR10264:SF130">
    <property type="entry name" value="STOMATIN-LIKE PROTEIN 1"/>
    <property type="match status" value="1"/>
</dbReference>
<feature type="domain" description="Band 7" evidence="3">
    <location>
        <begin position="82"/>
        <end position="246"/>
    </location>
</feature>
<dbReference type="FunFam" id="3.30.479.30:FF:000011">
    <property type="entry name" value="stomatin-like protein 1 isoform X1"/>
    <property type="match status" value="1"/>
</dbReference>
<evidence type="ECO:0000313" key="4">
    <source>
        <dbReference type="Ensembl" id="ENSMGAP00000002720.3"/>
    </source>
</evidence>
<dbReference type="InterPro" id="IPR001107">
    <property type="entry name" value="Band_7"/>
</dbReference>
<dbReference type="GeneID" id="100547125"/>